<organism evidence="1 2">
    <name type="scientific">Oleomonas cavernae</name>
    <dbReference type="NCBI Taxonomy" id="2320859"/>
    <lineage>
        <taxon>Bacteria</taxon>
        <taxon>Pseudomonadati</taxon>
        <taxon>Pseudomonadota</taxon>
        <taxon>Alphaproteobacteria</taxon>
        <taxon>Acetobacterales</taxon>
        <taxon>Acetobacteraceae</taxon>
        <taxon>Oleomonas</taxon>
    </lineage>
</organism>
<reference evidence="1 2" key="1">
    <citation type="submission" date="2018-09" db="EMBL/GenBank/DDBJ databases">
        <authorList>
            <person name="Zhu H."/>
        </authorList>
    </citation>
    <scope>NUCLEOTIDE SEQUENCE [LARGE SCALE GENOMIC DNA]</scope>
    <source>
        <strain evidence="1 2">K1W22B-8</strain>
    </source>
</reference>
<keyword evidence="2" id="KW-1185">Reference proteome</keyword>
<protein>
    <submittedName>
        <fullName evidence="1">Uncharacterized protein</fullName>
    </submittedName>
</protein>
<evidence type="ECO:0000313" key="2">
    <source>
        <dbReference type="Proteomes" id="UP000284605"/>
    </source>
</evidence>
<dbReference type="AlphaFoldDB" id="A0A418W942"/>
<sequence>MNHPDDHVIFEILRRLLGRFGIYAGVPESIRGFKYTLNSLIVPELTFVRQRYRLLFPEQNNIRGTGIRIDSDFGGSDGIPLVYNWSMLVGAYFRLYDHVFKEDGASI</sequence>
<gene>
    <name evidence="1" type="ORF">D3874_04940</name>
</gene>
<accession>A0A418W942</accession>
<name>A0A418W942_9PROT</name>
<comment type="caution">
    <text evidence="1">The sequence shown here is derived from an EMBL/GenBank/DDBJ whole genome shotgun (WGS) entry which is preliminary data.</text>
</comment>
<proteinExistence type="predicted"/>
<dbReference type="Proteomes" id="UP000284605">
    <property type="component" value="Unassembled WGS sequence"/>
</dbReference>
<evidence type="ECO:0000313" key="1">
    <source>
        <dbReference type="EMBL" id="RJF86454.1"/>
    </source>
</evidence>
<dbReference type="EMBL" id="QYUK01000011">
    <property type="protein sequence ID" value="RJF86454.1"/>
    <property type="molecule type" value="Genomic_DNA"/>
</dbReference>